<sequence length="357" mass="41695">MILFVGNQEAGYWVEEPAKINNQEVEYVKENLDIEEQMNEILRMREKKVDFVIYDIEQYAINATLLADKILRIYQAGNAEPIFLVTSYLPSSEIIVQLQKRGFNKFIFEVLDNRKKDELEKCMNGYYNTVNPEQLLDIPVKNQNADIKRKIMVGVAGACDRMGVTTQAMQIVKYLMSCGKKVCYVELNSTGFVQDLVEVYTVDSVDENKGKVSYANIEMYNRQDIIPEILHMDYEYIIYDYGAFNNTDFNKISFLEKDIKIMILGSNPGEIQSSTELIDNIFYQNVNYIFNFTAKSDQEDLLAMMGEKADVTYFSEYCPDMFTYVPAAYFDRLFPKLETMNIKKKKNKSKTKWWWKK</sequence>
<dbReference type="AlphaFoldDB" id="A0A6N2VX06"/>
<organism evidence="1">
    <name type="scientific">[Clostridium] nexile</name>
    <dbReference type="NCBI Taxonomy" id="29361"/>
    <lineage>
        <taxon>Bacteria</taxon>
        <taxon>Bacillati</taxon>
        <taxon>Bacillota</taxon>
        <taxon>Clostridia</taxon>
        <taxon>Lachnospirales</taxon>
        <taxon>Lachnospiraceae</taxon>
        <taxon>Tyzzerella</taxon>
    </lineage>
</organism>
<proteinExistence type="predicted"/>
<reference evidence="1" key="1">
    <citation type="submission" date="2019-11" db="EMBL/GenBank/DDBJ databases">
        <authorList>
            <person name="Feng L."/>
        </authorList>
    </citation>
    <scope>NUCLEOTIDE SEQUENCE</scope>
    <source>
        <strain evidence="1">CnexileLFYP112</strain>
    </source>
</reference>
<name>A0A6N2VX06_9FIRM</name>
<dbReference type="EMBL" id="CACRTG010000034">
    <property type="protein sequence ID" value="VYT33131.1"/>
    <property type="molecule type" value="Genomic_DNA"/>
</dbReference>
<protein>
    <submittedName>
        <fullName evidence="1">Uncharacterized protein</fullName>
    </submittedName>
</protein>
<accession>A0A6N2VX06</accession>
<gene>
    <name evidence="1" type="ORF">CNLFYP112_00549</name>
</gene>
<evidence type="ECO:0000313" key="1">
    <source>
        <dbReference type="EMBL" id="VYT33131.1"/>
    </source>
</evidence>